<keyword evidence="1" id="KW-1133">Transmembrane helix</keyword>
<sequence length="131" mass="14515">MNNTNTNLSTFSTLFLVKGILTLCFSLFFILYGCIGIIIGHSEEWSHETGSFPVNPGLIFIIIGGIGFIISVIIGILTLMASKYLKDVRNYNFIFVMAVLNCLTGILGILLGIFTIIDLSKPEVKQLFFKE</sequence>
<feature type="transmembrane region" description="Helical" evidence="1">
    <location>
        <begin position="59"/>
        <end position="81"/>
    </location>
</feature>
<comment type="caution">
    <text evidence="2">The sequence shown here is derived from an EMBL/GenBank/DDBJ whole genome shotgun (WGS) entry which is preliminary data.</text>
</comment>
<organism evidence="2 3">
    <name type="scientific">Sediminicola luteus</name>
    <dbReference type="NCBI Taxonomy" id="319238"/>
    <lineage>
        <taxon>Bacteria</taxon>
        <taxon>Pseudomonadati</taxon>
        <taxon>Bacteroidota</taxon>
        <taxon>Flavobacteriia</taxon>
        <taxon>Flavobacteriales</taxon>
        <taxon>Flavobacteriaceae</taxon>
        <taxon>Sediminicola</taxon>
    </lineage>
</organism>
<reference evidence="2 3" key="1">
    <citation type="submission" date="2024-07" db="EMBL/GenBank/DDBJ databases">
        <title>The genome sequence of type strain Sediminicola luteus GDMCC 1.2596T.</title>
        <authorList>
            <person name="Liu Y."/>
        </authorList>
    </citation>
    <scope>NUCLEOTIDE SEQUENCE [LARGE SCALE GENOMIC DNA]</scope>
    <source>
        <strain evidence="2 3">GDMCC 1.2596</strain>
    </source>
</reference>
<gene>
    <name evidence="2" type="ORF">ABXZ32_12050</name>
</gene>
<evidence type="ECO:0000256" key="1">
    <source>
        <dbReference type="SAM" id="Phobius"/>
    </source>
</evidence>
<evidence type="ECO:0008006" key="4">
    <source>
        <dbReference type="Google" id="ProtNLM"/>
    </source>
</evidence>
<feature type="transmembrane region" description="Helical" evidence="1">
    <location>
        <begin position="20"/>
        <end position="39"/>
    </location>
</feature>
<dbReference type="RefSeq" id="WP_354618929.1">
    <property type="nucleotide sequence ID" value="NZ_JBEWYP010000007.1"/>
</dbReference>
<keyword evidence="1" id="KW-0472">Membrane</keyword>
<dbReference type="Proteomes" id="UP001549773">
    <property type="component" value="Unassembled WGS sequence"/>
</dbReference>
<protein>
    <recommendedName>
        <fullName evidence="4">MotA/TolQ/ExbB proton channel domain-containing protein</fullName>
    </recommendedName>
</protein>
<evidence type="ECO:0000313" key="3">
    <source>
        <dbReference type="Proteomes" id="UP001549773"/>
    </source>
</evidence>
<proteinExistence type="predicted"/>
<name>A0ABV2U061_9FLAO</name>
<evidence type="ECO:0000313" key="2">
    <source>
        <dbReference type="EMBL" id="MET7030135.1"/>
    </source>
</evidence>
<keyword evidence="1" id="KW-0812">Transmembrane</keyword>
<feature type="transmembrane region" description="Helical" evidence="1">
    <location>
        <begin position="93"/>
        <end position="117"/>
    </location>
</feature>
<keyword evidence="3" id="KW-1185">Reference proteome</keyword>
<dbReference type="EMBL" id="JBEWYP010000007">
    <property type="protein sequence ID" value="MET7030135.1"/>
    <property type="molecule type" value="Genomic_DNA"/>
</dbReference>
<accession>A0ABV2U061</accession>